<dbReference type="AlphaFoldDB" id="A0A5M6IVM1"/>
<dbReference type="Proteomes" id="UP000325255">
    <property type="component" value="Unassembled WGS sequence"/>
</dbReference>
<proteinExistence type="predicted"/>
<protein>
    <submittedName>
        <fullName evidence="1">Uncharacterized protein</fullName>
    </submittedName>
</protein>
<gene>
    <name evidence="1" type="ORF">F1189_12765</name>
</gene>
<reference evidence="1 2" key="1">
    <citation type="submission" date="2019-09" db="EMBL/GenBank/DDBJ databases">
        <title>Genome sequence of Rhodovastum atsumiense, a diverse member of the Acetobacteraceae family of non-sulfur purple photosynthetic bacteria.</title>
        <authorList>
            <person name="Meyer T."/>
            <person name="Kyndt J."/>
        </authorList>
    </citation>
    <scope>NUCLEOTIDE SEQUENCE [LARGE SCALE GENOMIC DNA]</scope>
    <source>
        <strain evidence="1 2">DSM 21279</strain>
    </source>
</reference>
<keyword evidence="2" id="KW-1185">Reference proteome</keyword>
<dbReference type="EMBL" id="VWPK01000017">
    <property type="protein sequence ID" value="KAA5611897.1"/>
    <property type="molecule type" value="Genomic_DNA"/>
</dbReference>
<evidence type="ECO:0000313" key="2">
    <source>
        <dbReference type="Proteomes" id="UP000325255"/>
    </source>
</evidence>
<accession>A0A5M6IVM1</accession>
<dbReference type="OrthoDB" id="3078303at2"/>
<dbReference type="RefSeq" id="WP_150041196.1">
    <property type="nucleotide sequence ID" value="NZ_OW485605.1"/>
</dbReference>
<sequence>MAYEFPKNPAPLAPDAKRQMLKEYYTYCRELARQDPEALNRKVPRSALMGTMDRIGTLLIEEAKSLAEQNEEVREFLAQNKPPGMMSHLLPDDFRAFCLLLNGLKQWLAAQQNATDRYLLGGTARPLCREMSETCLVTGERLTDDMELHHPVRDGRPPIPLSKQGHRLIEKQTSATGLSGGDEGDPVALAVQEIRTKGHFSWNMLRRGCRQILGLATEGGTAGSNASARTFARQAMQKANLNAEDLLAWMDANGLGLERGR</sequence>
<evidence type="ECO:0000313" key="1">
    <source>
        <dbReference type="EMBL" id="KAA5611897.1"/>
    </source>
</evidence>
<name>A0A5M6IVM1_9PROT</name>
<organism evidence="1 2">
    <name type="scientific">Rhodovastum atsumiense</name>
    <dbReference type="NCBI Taxonomy" id="504468"/>
    <lineage>
        <taxon>Bacteria</taxon>
        <taxon>Pseudomonadati</taxon>
        <taxon>Pseudomonadota</taxon>
        <taxon>Alphaproteobacteria</taxon>
        <taxon>Acetobacterales</taxon>
        <taxon>Acetobacteraceae</taxon>
        <taxon>Rhodovastum</taxon>
    </lineage>
</organism>
<comment type="caution">
    <text evidence="1">The sequence shown here is derived from an EMBL/GenBank/DDBJ whole genome shotgun (WGS) entry which is preliminary data.</text>
</comment>